<accession>A0AAF0ZK86</accession>
<reference evidence="2" key="1">
    <citation type="submission" date="2023-08" db="EMBL/GenBank/DDBJ databases">
        <title>A de novo genome assembly of Solanum verrucosum Schlechtendal, a Mexican diploid species geographically isolated from the other diploid A-genome species in potato relatives.</title>
        <authorList>
            <person name="Hosaka K."/>
        </authorList>
    </citation>
    <scope>NUCLEOTIDE SEQUENCE</scope>
    <source>
        <tissue evidence="2">Young leaves</tissue>
    </source>
</reference>
<evidence type="ECO:0000313" key="2">
    <source>
        <dbReference type="EMBL" id="WMV42002.1"/>
    </source>
</evidence>
<name>A0AAF0ZK86_SOLVR</name>
<sequence length="92" mass="10942">MGGDPTPPIDYVEEVVEMELRMMLNQRTKFHSLFLEKYVPPTLRDRKKDEFMALEQENMIVSTYEAKLHTLSRYPTQLVSSEDQLIRQRFGF</sequence>
<dbReference type="InterPro" id="IPR005162">
    <property type="entry name" value="Retrotrans_gag_dom"/>
</dbReference>
<proteinExistence type="predicted"/>
<dbReference type="Proteomes" id="UP001234989">
    <property type="component" value="Chromosome 8"/>
</dbReference>
<gene>
    <name evidence="2" type="ORF">MTR67_035387</name>
</gene>
<protein>
    <recommendedName>
        <fullName evidence="1">Retrotransposon gag domain-containing protein</fullName>
    </recommendedName>
</protein>
<organism evidence="2 3">
    <name type="scientific">Solanum verrucosum</name>
    <dbReference type="NCBI Taxonomy" id="315347"/>
    <lineage>
        <taxon>Eukaryota</taxon>
        <taxon>Viridiplantae</taxon>
        <taxon>Streptophyta</taxon>
        <taxon>Embryophyta</taxon>
        <taxon>Tracheophyta</taxon>
        <taxon>Spermatophyta</taxon>
        <taxon>Magnoliopsida</taxon>
        <taxon>eudicotyledons</taxon>
        <taxon>Gunneridae</taxon>
        <taxon>Pentapetalae</taxon>
        <taxon>asterids</taxon>
        <taxon>lamiids</taxon>
        <taxon>Solanales</taxon>
        <taxon>Solanaceae</taxon>
        <taxon>Solanoideae</taxon>
        <taxon>Solaneae</taxon>
        <taxon>Solanum</taxon>
    </lineage>
</organism>
<dbReference type="AlphaFoldDB" id="A0AAF0ZK86"/>
<dbReference type="Pfam" id="PF03732">
    <property type="entry name" value="Retrotrans_gag"/>
    <property type="match status" value="1"/>
</dbReference>
<keyword evidence="3" id="KW-1185">Reference proteome</keyword>
<evidence type="ECO:0000313" key="3">
    <source>
        <dbReference type="Proteomes" id="UP001234989"/>
    </source>
</evidence>
<feature type="domain" description="Retrotransposon gag" evidence="1">
    <location>
        <begin position="29"/>
        <end position="88"/>
    </location>
</feature>
<dbReference type="EMBL" id="CP133619">
    <property type="protein sequence ID" value="WMV42002.1"/>
    <property type="molecule type" value="Genomic_DNA"/>
</dbReference>
<evidence type="ECO:0000259" key="1">
    <source>
        <dbReference type="Pfam" id="PF03732"/>
    </source>
</evidence>